<sequence length="110" mass="11850">MERPEVPGPPNLPNDSKDAIFLQPQTRSGFFLNVCNIFGKKRKKLEGRMKTSEAETGQGKASSPTLTTKLKSQGGSKCRDSLGIDHGASPHAPVVFPPPPLKVITKKALL</sequence>
<dbReference type="Proteomes" id="UP000234681">
    <property type="component" value="Chromosome 6"/>
</dbReference>
<reference evidence="3" key="1">
    <citation type="submission" date="2005-09" db="EMBL/GenBank/DDBJ databases">
        <authorList>
            <person name="Mural R.J."/>
            <person name="Li P.W."/>
            <person name="Adams M.D."/>
            <person name="Amanatides P.G."/>
            <person name="Baden-Tillson H."/>
            <person name="Barnstead M."/>
            <person name="Chin S.H."/>
            <person name="Dew I."/>
            <person name="Evans C.A."/>
            <person name="Ferriera S."/>
            <person name="Flanigan M."/>
            <person name="Fosler C."/>
            <person name="Glodek A."/>
            <person name="Gu Z."/>
            <person name="Holt R.A."/>
            <person name="Jennings D."/>
            <person name="Kraft C.L."/>
            <person name="Lu F."/>
            <person name="Nguyen T."/>
            <person name="Nusskern D.R."/>
            <person name="Pfannkoch C.M."/>
            <person name="Sitter C."/>
            <person name="Sutton G.G."/>
            <person name="Venter J.C."/>
            <person name="Wang Z."/>
            <person name="Woodage T."/>
            <person name="Zheng X.H."/>
            <person name="Zhong F."/>
        </authorList>
    </citation>
    <scope>NUCLEOTIDE SEQUENCE [LARGE SCALE GENOMIC DNA]</scope>
    <source>
        <strain>BN</strain>
        <strain evidence="3">Sprague-Dawley</strain>
    </source>
</reference>
<dbReference type="AlphaFoldDB" id="A6HC21"/>
<name>A6HC21_RAT</name>
<feature type="region of interest" description="Disordered" evidence="1">
    <location>
        <begin position="43"/>
        <end position="99"/>
    </location>
</feature>
<evidence type="ECO:0000313" key="3">
    <source>
        <dbReference type="Proteomes" id="UP000234681"/>
    </source>
</evidence>
<gene>
    <name evidence="2" type="ORF">rCG_63443</name>
</gene>
<feature type="compositionally biased region" description="Polar residues" evidence="1">
    <location>
        <begin position="59"/>
        <end position="75"/>
    </location>
</feature>
<evidence type="ECO:0000256" key="1">
    <source>
        <dbReference type="SAM" id="MobiDB-lite"/>
    </source>
</evidence>
<accession>A6HC21</accession>
<evidence type="ECO:0000313" key="2">
    <source>
        <dbReference type="EMBL" id="EDM03576.1"/>
    </source>
</evidence>
<proteinExistence type="predicted"/>
<dbReference type="EMBL" id="CH473947">
    <property type="protein sequence ID" value="EDM03576.1"/>
    <property type="molecule type" value="Genomic_DNA"/>
</dbReference>
<protein>
    <submittedName>
        <fullName evidence="2">RCG63443</fullName>
    </submittedName>
</protein>
<organism evidence="2 3">
    <name type="scientific">Rattus norvegicus</name>
    <name type="common">Rat</name>
    <dbReference type="NCBI Taxonomy" id="10116"/>
    <lineage>
        <taxon>Eukaryota</taxon>
        <taxon>Metazoa</taxon>
        <taxon>Chordata</taxon>
        <taxon>Craniata</taxon>
        <taxon>Vertebrata</taxon>
        <taxon>Euteleostomi</taxon>
        <taxon>Mammalia</taxon>
        <taxon>Eutheria</taxon>
        <taxon>Euarchontoglires</taxon>
        <taxon>Glires</taxon>
        <taxon>Rodentia</taxon>
        <taxon>Myomorpha</taxon>
        <taxon>Muroidea</taxon>
        <taxon>Muridae</taxon>
        <taxon>Murinae</taxon>
        <taxon>Rattus</taxon>
    </lineage>
</organism>